<keyword evidence="2" id="KW-1185">Reference proteome</keyword>
<name>S7ZNN6_PENO1</name>
<sequence>MIHLFTCSALLDQGLSGQPLHIPGGDCSIGLPTPLHFATQSPCWTVDKTLSVSPPGTRVPTAHGEHGEQGALPTFFGDALVEYLCRVLTGRSTSSSPGVSNIHKYTVPLVGIFGLRSAPAEGPPV</sequence>
<organism evidence="1 2">
    <name type="scientific">Penicillium oxalicum (strain 114-2 / CGMCC 5302)</name>
    <name type="common">Penicillium decumbens</name>
    <dbReference type="NCBI Taxonomy" id="933388"/>
    <lineage>
        <taxon>Eukaryota</taxon>
        <taxon>Fungi</taxon>
        <taxon>Dikarya</taxon>
        <taxon>Ascomycota</taxon>
        <taxon>Pezizomycotina</taxon>
        <taxon>Eurotiomycetes</taxon>
        <taxon>Eurotiomycetidae</taxon>
        <taxon>Eurotiales</taxon>
        <taxon>Aspergillaceae</taxon>
        <taxon>Penicillium</taxon>
    </lineage>
</organism>
<dbReference type="AlphaFoldDB" id="S7ZNN6"/>
<gene>
    <name evidence="1" type="ORF">PDE_05232</name>
</gene>
<accession>S7ZNN6</accession>
<evidence type="ECO:0000313" key="1">
    <source>
        <dbReference type="EMBL" id="EPS30281.1"/>
    </source>
</evidence>
<proteinExistence type="predicted"/>
<reference evidence="1 2" key="1">
    <citation type="journal article" date="2013" name="PLoS ONE">
        <title>Genomic and secretomic analyses reveal unique features of the lignocellulolytic enzyme system of Penicillium decumbens.</title>
        <authorList>
            <person name="Liu G."/>
            <person name="Zhang L."/>
            <person name="Wei X."/>
            <person name="Zou G."/>
            <person name="Qin Y."/>
            <person name="Ma L."/>
            <person name="Li J."/>
            <person name="Zheng H."/>
            <person name="Wang S."/>
            <person name="Wang C."/>
            <person name="Xun L."/>
            <person name="Zhao G.-P."/>
            <person name="Zhou Z."/>
            <person name="Qu Y."/>
        </authorList>
    </citation>
    <scope>NUCLEOTIDE SEQUENCE [LARGE SCALE GENOMIC DNA]</scope>
    <source>
        <strain evidence="2">114-2 / CGMCC 5302</strain>
    </source>
</reference>
<dbReference type="EMBL" id="KB644412">
    <property type="protein sequence ID" value="EPS30281.1"/>
    <property type="molecule type" value="Genomic_DNA"/>
</dbReference>
<evidence type="ECO:0000313" key="2">
    <source>
        <dbReference type="Proteomes" id="UP000019376"/>
    </source>
</evidence>
<protein>
    <submittedName>
        <fullName evidence="1">Uncharacterized protein</fullName>
    </submittedName>
</protein>
<dbReference type="HOGENOM" id="CLU_1993402_0_0_1"/>
<dbReference type="Proteomes" id="UP000019376">
    <property type="component" value="Unassembled WGS sequence"/>
</dbReference>